<evidence type="ECO:0000256" key="2">
    <source>
        <dbReference type="SAM" id="SignalP"/>
    </source>
</evidence>
<feature type="region of interest" description="Disordered" evidence="1">
    <location>
        <begin position="57"/>
        <end position="76"/>
    </location>
</feature>
<keyword evidence="2" id="KW-0732">Signal</keyword>
<feature type="region of interest" description="Disordered" evidence="1">
    <location>
        <begin position="95"/>
        <end position="120"/>
    </location>
</feature>
<proteinExistence type="predicted"/>
<comment type="caution">
    <text evidence="3">The sequence shown here is derived from an EMBL/GenBank/DDBJ whole genome shotgun (WGS) entry which is preliminary data.</text>
</comment>
<evidence type="ECO:0000313" key="3">
    <source>
        <dbReference type="EMBL" id="CAL2074803.1"/>
    </source>
</evidence>
<keyword evidence="4" id="KW-1185">Reference proteome</keyword>
<dbReference type="RefSeq" id="WP_348709568.1">
    <property type="nucleotide sequence ID" value="NZ_CAXIXY010000003.1"/>
</dbReference>
<feature type="signal peptide" evidence="2">
    <location>
        <begin position="1"/>
        <end position="22"/>
    </location>
</feature>
<sequence>MNARINIIASLLFIFLGFQEIAAQKVVAKNGNGMEYRDDEKDLDDMNAITAPSNAVTVNAKSTKKKAKKKSTKNKIASVKKVEKLMKQKKRLRFRNKRKKEDTKCFKKAKEPCDADKKKK</sequence>
<reference evidence="3 4" key="1">
    <citation type="submission" date="2024-05" db="EMBL/GenBank/DDBJ databases">
        <authorList>
            <person name="Duchaud E."/>
        </authorList>
    </citation>
    <scope>NUCLEOTIDE SEQUENCE [LARGE SCALE GENOMIC DNA]</scope>
    <source>
        <strain evidence="3">Ena-SAMPLE-TAB-13-05-2024-13:56:06:370-140302</strain>
    </source>
</reference>
<gene>
    <name evidence="3" type="ORF">T190607A01A_10081</name>
</gene>
<name>A0ABM9NQ76_9FLAO</name>
<feature type="chain" id="PRO_5045075766" evidence="2">
    <location>
        <begin position="23"/>
        <end position="120"/>
    </location>
</feature>
<accession>A0ABM9NQ76</accession>
<evidence type="ECO:0000256" key="1">
    <source>
        <dbReference type="SAM" id="MobiDB-lite"/>
    </source>
</evidence>
<feature type="compositionally biased region" description="Basic and acidic residues" evidence="1">
    <location>
        <begin position="99"/>
        <end position="120"/>
    </location>
</feature>
<organism evidence="3 4">
    <name type="scientific">Tenacibaculum platacis</name>
    <dbReference type="NCBI Taxonomy" id="3137852"/>
    <lineage>
        <taxon>Bacteria</taxon>
        <taxon>Pseudomonadati</taxon>
        <taxon>Bacteroidota</taxon>
        <taxon>Flavobacteriia</taxon>
        <taxon>Flavobacteriales</taxon>
        <taxon>Flavobacteriaceae</taxon>
        <taxon>Tenacibaculum</taxon>
    </lineage>
</organism>
<evidence type="ECO:0000313" key="4">
    <source>
        <dbReference type="Proteomes" id="UP001497416"/>
    </source>
</evidence>
<dbReference type="EMBL" id="CAXIXY010000003">
    <property type="protein sequence ID" value="CAL2074803.1"/>
    <property type="molecule type" value="Genomic_DNA"/>
</dbReference>
<feature type="compositionally biased region" description="Basic residues" evidence="1">
    <location>
        <begin position="62"/>
        <end position="73"/>
    </location>
</feature>
<protein>
    <submittedName>
        <fullName evidence="3">Uncharacterized protein</fullName>
    </submittedName>
</protein>
<dbReference type="Proteomes" id="UP001497416">
    <property type="component" value="Unassembled WGS sequence"/>
</dbReference>